<comment type="caution">
    <text evidence="1">The sequence shown here is derived from an EMBL/GenBank/DDBJ whole genome shotgun (WGS) entry which is preliminary data.</text>
</comment>
<dbReference type="AlphaFoldDB" id="A0AAJ2U317"/>
<dbReference type="Pfam" id="PF02595">
    <property type="entry name" value="Gly_kinase"/>
    <property type="match status" value="1"/>
</dbReference>
<sequence length="85" mass="9035">MKIVIAPDSFKESLSALEVSTAIEKGFKRIVPDAEYVKVPMADGGEGTVQSLVDATGGEIIRKIVTGPLGEQVEAFFGILGNERI</sequence>
<dbReference type="PANTHER" id="PTHR21599:SF0">
    <property type="entry name" value="GLYCERATE KINASE"/>
    <property type="match status" value="1"/>
</dbReference>
<dbReference type="Proteomes" id="UP001285636">
    <property type="component" value="Unassembled WGS sequence"/>
</dbReference>
<organism evidence="1 2">
    <name type="scientific">Alkalihalophilus pseudofirmus</name>
    <name type="common">Bacillus pseudofirmus</name>
    <dbReference type="NCBI Taxonomy" id="79885"/>
    <lineage>
        <taxon>Bacteria</taxon>
        <taxon>Bacillati</taxon>
        <taxon>Bacillota</taxon>
        <taxon>Bacilli</taxon>
        <taxon>Bacillales</taxon>
        <taxon>Bacillaceae</taxon>
        <taxon>Alkalihalophilus</taxon>
    </lineage>
</organism>
<dbReference type="InterPro" id="IPR036129">
    <property type="entry name" value="Glycerate_kinase_sf"/>
</dbReference>
<reference evidence="1" key="1">
    <citation type="submission" date="2023-10" db="EMBL/GenBank/DDBJ databases">
        <title>Screening of Alkalihalophilus pseudofirmusBZ-TG-HK211 and Its Alleviation of Salt Stress on Rapeseed Growth.</title>
        <authorList>
            <person name="Zhao B."/>
            <person name="Guo T."/>
        </authorList>
    </citation>
    <scope>NUCLEOTIDE SEQUENCE</scope>
    <source>
        <strain evidence="1">BZ-TG-HK211</strain>
    </source>
</reference>
<name>A0AAJ2U317_ALKPS</name>
<dbReference type="SUPFAM" id="SSF110738">
    <property type="entry name" value="Glycerate kinase I"/>
    <property type="match status" value="1"/>
</dbReference>
<dbReference type="EMBL" id="JAWJAY010000055">
    <property type="protein sequence ID" value="MDV2887459.1"/>
    <property type="molecule type" value="Genomic_DNA"/>
</dbReference>
<dbReference type="GO" id="GO:0008887">
    <property type="term" value="F:glycerate kinase activity"/>
    <property type="evidence" value="ECO:0007669"/>
    <property type="project" value="InterPro"/>
</dbReference>
<gene>
    <name evidence="1" type="ORF">RYX45_19965</name>
</gene>
<feature type="non-terminal residue" evidence="1">
    <location>
        <position position="85"/>
    </location>
</feature>
<dbReference type="InterPro" id="IPR004381">
    <property type="entry name" value="Glycerate_kinase"/>
</dbReference>
<evidence type="ECO:0000313" key="2">
    <source>
        <dbReference type="Proteomes" id="UP001285636"/>
    </source>
</evidence>
<dbReference type="GO" id="GO:0031388">
    <property type="term" value="P:organic acid phosphorylation"/>
    <property type="evidence" value="ECO:0007669"/>
    <property type="project" value="InterPro"/>
</dbReference>
<keyword evidence="1" id="KW-0418">Kinase</keyword>
<dbReference type="Gene3D" id="3.40.50.10350">
    <property type="entry name" value="Glycerate kinase, domain 1"/>
    <property type="match status" value="1"/>
</dbReference>
<protein>
    <submittedName>
        <fullName evidence="1">Glycerate kinase</fullName>
    </submittedName>
</protein>
<evidence type="ECO:0000313" key="1">
    <source>
        <dbReference type="EMBL" id="MDV2887459.1"/>
    </source>
</evidence>
<dbReference type="RefSeq" id="WP_323467723.1">
    <property type="nucleotide sequence ID" value="NZ_JAWJAY010000055.1"/>
</dbReference>
<dbReference type="PANTHER" id="PTHR21599">
    <property type="entry name" value="GLYCERATE KINASE"/>
    <property type="match status" value="1"/>
</dbReference>
<dbReference type="InterPro" id="IPR018197">
    <property type="entry name" value="Glycerate_kinase_RE-like"/>
</dbReference>
<proteinExistence type="predicted"/>
<accession>A0AAJ2U317</accession>
<keyword evidence="1" id="KW-0808">Transferase</keyword>